<feature type="compositionally biased region" description="Basic and acidic residues" evidence="1">
    <location>
        <begin position="94"/>
        <end position="104"/>
    </location>
</feature>
<name>A0A4U0WN11_9PEZI</name>
<comment type="caution">
    <text evidence="2">The sequence shown here is derived from an EMBL/GenBank/DDBJ whole genome shotgun (WGS) entry which is preliminary data.</text>
</comment>
<dbReference type="AlphaFoldDB" id="A0A4U0WN11"/>
<evidence type="ECO:0000256" key="1">
    <source>
        <dbReference type="SAM" id="MobiDB-lite"/>
    </source>
</evidence>
<protein>
    <submittedName>
        <fullName evidence="2">Uncharacterized protein</fullName>
    </submittedName>
</protein>
<evidence type="ECO:0000313" key="3">
    <source>
        <dbReference type="Proteomes" id="UP000309340"/>
    </source>
</evidence>
<keyword evidence="3" id="KW-1185">Reference proteome</keyword>
<reference evidence="2 3" key="1">
    <citation type="submission" date="2017-03" db="EMBL/GenBank/DDBJ databases">
        <title>Genomes of endolithic fungi from Antarctica.</title>
        <authorList>
            <person name="Coleine C."/>
            <person name="Masonjones S."/>
            <person name="Stajich J.E."/>
        </authorList>
    </citation>
    <scope>NUCLEOTIDE SEQUENCE [LARGE SCALE GENOMIC DNA]</scope>
    <source>
        <strain evidence="2 3">CCFEE 5184</strain>
    </source>
</reference>
<gene>
    <name evidence="2" type="ORF">B0A55_10847</name>
</gene>
<organism evidence="2 3">
    <name type="scientific">Friedmanniomyces simplex</name>
    <dbReference type="NCBI Taxonomy" id="329884"/>
    <lineage>
        <taxon>Eukaryota</taxon>
        <taxon>Fungi</taxon>
        <taxon>Dikarya</taxon>
        <taxon>Ascomycota</taxon>
        <taxon>Pezizomycotina</taxon>
        <taxon>Dothideomycetes</taxon>
        <taxon>Dothideomycetidae</taxon>
        <taxon>Mycosphaerellales</taxon>
        <taxon>Teratosphaeriaceae</taxon>
        <taxon>Friedmanniomyces</taxon>
    </lineage>
</organism>
<sequence>MLKISFAFSISFGTWQQKKPSDDIHGAGPVSTRRQPLAPCRSDQAKPKKAGPPLRAPAEQRGVRTPVALVDSSFAQLSPETQEMQRRLRQASRTPERARGAGEGIRRDRQSLRVLEAAHAKQRRRGRTGVRAFVSTTTGSDGLDEEDGWTIVNQSRTEASGDVFVPNTLPASSPTKAGMHAPSPPGHNLPHPSLDEQQDLSGDHGATTSPSDVAHTHNIDPFASPSTEDAIEKETAMRESLRKYRQQQVESLHELFASVRAKDEAVARSQGQDFTMGAPAGGAIAASESRVVSGEGEEATGRRQLDGGGDGPLLFAGGVALQAETGTQDDESRGGYGIVVQVKTAADDEGENWLVI</sequence>
<dbReference type="EMBL" id="NAJQ01000854">
    <property type="protein sequence ID" value="TKA64237.1"/>
    <property type="molecule type" value="Genomic_DNA"/>
</dbReference>
<evidence type="ECO:0000313" key="2">
    <source>
        <dbReference type="EMBL" id="TKA64237.1"/>
    </source>
</evidence>
<accession>A0A4U0WN11</accession>
<feature type="region of interest" description="Disordered" evidence="1">
    <location>
        <begin position="160"/>
        <end position="228"/>
    </location>
</feature>
<dbReference type="Proteomes" id="UP000309340">
    <property type="component" value="Unassembled WGS sequence"/>
</dbReference>
<feature type="region of interest" description="Disordered" evidence="1">
    <location>
        <begin position="16"/>
        <end position="65"/>
    </location>
</feature>
<feature type="region of interest" description="Disordered" evidence="1">
    <location>
        <begin position="78"/>
        <end position="104"/>
    </location>
</feature>
<feature type="region of interest" description="Disordered" evidence="1">
    <location>
        <begin position="289"/>
        <end position="309"/>
    </location>
</feature>
<proteinExistence type="predicted"/>